<sequence length="112" mass="12035">MAQDDDARGAPRQGAALRLVRGGAQRLASGQAISYKRSMVCSWMSAETALAASMWTQCPDSTEWRDTWPPPWSAELAAAASMAAMPGVEPWLLLAITSLTQILAGRLDRNGM</sequence>
<dbReference type="EMBL" id="CAUYUJ010004497">
    <property type="protein sequence ID" value="CAK0809846.1"/>
    <property type="molecule type" value="Genomic_DNA"/>
</dbReference>
<organism evidence="1 2">
    <name type="scientific">Prorocentrum cordatum</name>
    <dbReference type="NCBI Taxonomy" id="2364126"/>
    <lineage>
        <taxon>Eukaryota</taxon>
        <taxon>Sar</taxon>
        <taxon>Alveolata</taxon>
        <taxon>Dinophyceae</taxon>
        <taxon>Prorocentrales</taxon>
        <taxon>Prorocentraceae</taxon>
        <taxon>Prorocentrum</taxon>
    </lineage>
</organism>
<name>A0ABN9QXC5_9DINO</name>
<comment type="caution">
    <text evidence="1">The sequence shown here is derived from an EMBL/GenBank/DDBJ whole genome shotgun (WGS) entry which is preliminary data.</text>
</comment>
<gene>
    <name evidence="1" type="ORF">PCOR1329_LOCUS14981</name>
</gene>
<protein>
    <submittedName>
        <fullName evidence="1">Uncharacterized protein</fullName>
    </submittedName>
</protein>
<reference evidence="1" key="1">
    <citation type="submission" date="2023-10" db="EMBL/GenBank/DDBJ databases">
        <authorList>
            <person name="Chen Y."/>
            <person name="Shah S."/>
            <person name="Dougan E. K."/>
            <person name="Thang M."/>
            <person name="Chan C."/>
        </authorList>
    </citation>
    <scope>NUCLEOTIDE SEQUENCE [LARGE SCALE GENOMIC DNA]</scope>
</reference>
<proteinExistence type="predicted"/>
<evidence type="ECO:0000313" key="1">
    <source>
        <dbReference type="EMBL" id="CAK0809846.1"/>
    </source>
</evidence>
<dbReference type="Proteomes" id="UP001189429">
    <property type="component" value="Unassembled WGS sequence"/>
</dbReference>
<accession>A0ABN9QXC5</accession>
<evidence type="ECO:0000313" key="2">
    <source>
        <dbReference type="Proteomes" id="UP001189429"/>
    </source>
</evidence>
<keyword evidence="2" id="KW-1185">Reference proteome</keyword>